<evidence type="ECO:0000256" key="1">
    <source>
        <dbReference type="ARBA" id="ARBA00004613"/>
    </source>
</evidence>
<evidence type="ECO:0000313" key="9">
    <source>
        <dbReference type="EMBL" id="MFC5154456.1"/>
    </source>
</evidence>
<dbReference type="InterPro" id="IPR009939">
    <property type="entry name" value="Chitosanase_fungal"/>
</dbReference>
<keyword evidence="4 9" id="KW-0378">Hydrolase</keyword>
<evidence type="ECO:0000256" key="4">
    <source>
        <dbReference type="ARBA" id="ARBA00022801"/>
    </source>
</evidence>
<protein>
    <submittedName>
        <fullName evidence="9">Glycoside hydrolase family 75 protein</fullName>
    </submittedName>
</protein>
<organism evidence="9 10">
    <name type="scientific">Streptomyces amakusaensis</name>
    <dbReference type="NCBI Taxonomy" id="67271"/>
    <lineage>
        <taxon>Bacteria</taxon>
        <taxon>Bacillati</taxon>
        <taxon>Actinomycetota</taxon>
        <taxon>Actinomycetes</taxon>
        <taxon>Kitasatosporales</taxon>
        <taxon>Streptomycetaceae</taxon>
        <taxon>Streptomyces</taxon>
    </lineage>
</organism>
<evidence type="ECO:0000256" key="3">
    <source>
        <dbReference type="ARBA" id="ARBA00022729"/>
    </source>
</evidence>
<gene>
    <name evidence="9" type="ORF">ACFPRH_22205</name>
</gene>
<evidence type="ECO:0000256" key="8">
    <source>
        <dbReference type="SAM" id="SignalP"/>
    </source>
</evidence>
<proteinExistence type="predicted"/>
<evidence type="ECO:0000256" key="2">
    <source>
        <dbReference type="ARBA" id="ARBA00022525"/>
    </source>
</evidence>
<keyword evidence="3 8" id="KW-0732">Signal</keyword>
<dbReference type="EMBL" id="JBHSKP010000015">
    <property type="protein sequence ID" value="MFC5154456.1"/>
    <property type="molecule type" value="Genomic_DNA"/>
</dbReference>
<keyword evidence="5" id="KW-0119">Carbohydrate metabolism</keyword>
<evidence type="ECO:0000256" key="5">
    <source>
        <dbReference type="ARBA" id="ARBA00023277"/>
    </source>
</evidence>
<evidence type="ECO:0000313" key="10">
    <source>
        <dbReference type="Proteomes" id="UP001596160"/>
    </source>
</evidence>
<comment type="subcellular location">
    <subcellularLocation>
        <location evidence="1">Secreted</location>
    </subcellularLocation>
</comment>
<keyword evidence="10" id="KW-1185">Reference proteome</keyword>
<evidence type="ECO:0000256" key="6">
    <source>
        <dbReference type="ARBA" id="ARBA00023295"/>
    </source>
</evidence>
<feature type="chain" id="PRO_5045849691" evidence="8">
    <location>
        <begin position="27"/>
        <end position="254"/>
    </location>
</feature>
<comment type="caution">
    <text evidence="9">The sequence shown here is derived from an EMBL/GenBank/DDBJ whole genome shotgun (WGS) entry which is preliminary data.</text>
</comment>
<dbReference type="GO" id="GO:0016787">
    <property type="term" value="F:hydrolase activity"/>
    <property type="evidence" value="ECO:0007669"/>
    <property type="project" value="UniProtKB-KW"/>
</dbReference>
<dbReference type="Proteomes" id="UP001596160">
    <property type="component" value="Unassembled WGS sequence"/>
</dbReference>
<name>A0ABW0AN00_9ACTN</name>
<keyword evidence="7" id="KW-0624">Polysaccharide degradation</keyword>
<dbReference type="PANTHER" id="PTHR42061:SF6">
    <property type="entry name" value="ENDO-CHITOSANASE"/>
    <property type="match status" value="1"/>
</dbReference>
<keyword evidence="2" id="KW-0964">Secreted</keyword>
<feature type="signal peptide" evidence="8">
    <location>
        <begin position="1"/>
        <end position="26"/>
    </location>
</feature>
<dbReference type="RefSeq" id="WP_344481686.1">
    <property type="nucleotide sequence ID" value="NZ_BAAASB010000016.1"/>
</dbReference>
<keyword evidence="6" id="KW-0326">Glycosidase</keyword>
<reference evidence="10" key="1">
    <citation type="journal article" date="2019" name="Int. J. Syst. Evol. Microbiol.">
        <title>The Global Catalogue of Microorganisms (GCM) 10K type strain sequencing project: providing services to taxonomists for standard genome sequencing and annotation.</title>
        <authorList>
            <consortium name="The Broad Institute Genomics Platform"/>
            <consortium name="The Broad Institute Genome Sequencing Center for Infectious Disease"/>
            <person name="Wu L."/>
            <person name="Ma J."/>
        </authorList>
    </citation>
    <scope>NUCLEOTIDE SEQUENCE [LARGE SCALE GENOMIC DNA]</scope>
    <source>
        <strain evidence="10">PCU 266</strain>
    </source>
</reference>
<dbReference type="PANTHER" id="PTHR42061">
    <property type="entry name" value="ENDO-CHITOSANASE"/>
    <property type="match status" value="1"/>
</dbReference>
<dbReference type="Pfam" id="PF07335">
    <property type="entry name" value="Glyco_hydro_75"/>
    <property type="match status" value="1"/>
</dbReference>
<accession>A0ABW0AN00</accession>
<sequence>MHSRTLALSAALGVAVVPGAAPPAGADGVQQVLVPRAHGVPGSYGVPREHGVPGSYGVRGDAAGAAELLDRVKECAQISRGAYREDANAPADVPVCEKKGAVFWKADMDIDCDGQRTERCNATTDPHFLPQTAYRQSDGRPLNAEKLPFVVVPGAGDLWKPSASGVRGGGVVAVIHEGRVRYGVVGDTGPTRIIGEASYAMARSLGVDPDPRTGGVDSGVTYILFKDSRVDPIEDHGAAVTLGESLARKFLAEN</sequence>
<evidence type="ECO:0000256" key="7">
    <source>
        <dbReference type="ARBA" id="ARBA00023326"/>
    </source>
</evidence>